<keyword evidence="8" id="KW-0507">mRNA processing</keyword>
<feature type="binding site" evidence="10">
    <location>
        <position position="142"/>
    </location>
    <ligand>
        <name>substrate</name>
    </ligand>
</feature>
<dbReference type="FunFam" id="3.30.428.10:FF:000006">
    <property type="entry name" value="m7GpppX diphosphatase"/>
    <property type="match status" value="1"/>
</dbReference>
<feature type="binding site" evidence="10">
    <location>
        <position position="170"/>
    </location>
    <ligand>
        <name>substrate</name>
    </ligand>
</feature>
<dbReference type="Pfam" id="PF11969">
    <property type="entry name" value="DcpS_C"/>
    <property type="match status" value="1"/>
</dbReference>
<dbReference type="InterPro" id="IPR008594">
    <property type="entry name" value="DcpS/DCS2"/>
</dbReference>
<comment type="subcellular location">
    <subcellularLocation>
        <location evidence="1 8">Nucleus</location>
    </subcellularLocation>
</comment>
<dbReference type="GO" id="GO:0000290">
    <property type="term" value="P:deadenylation-dependent decapping of nuclear-transcribed mRNA"/>
    <property type="evidence" value="ECO:0007669"/>
    <property type="project" value="UniProtKB-UniRule"/>
</dbReference>
<keyword evidence="6 8" id="KW-0539">Nucleus</keyword>
<feature type="binding site" evidence="10">
    <location>
        <begin position="230"/>
        <end position="241"/>
    </location>
    <ligand>
        <name>substrate</name>
    </ligand>
</feature>
<evidence type="ECO:0000256" key="7">
    <source>
        <dbReference type="ARBA" id="ARBA00048222"/>
    </source>
</evidence>
<sequence>MESINGSDNPDTTSSEQFQPAQLTISRVLNETPESKYIALECSDKFSHKAVVTLSQLHLQLKDAAEILKTTDNVTHDFTNDIYKQYRVQFTNDVKVNVIHPATEKHILKYSAKKLHIFRETPEMYKKIVEKHVNENYMDLEWVYNILDHKSESDRIVLEKEHFIMLPDMKWDGNVSSLYLMCLIKQRGIKSIRDLRSSHIPMLESVQQEAGEAIKAKYGLPCSQLRFYFHYHPTYFHLHVHVTKLDYFPPGCSTEKAHLLDNVINNLRISDNYYEIATLPVVTHEDDSLYQILKNQNLI</sequence>
<dbReference type="EC" id="3.6.1.59" evidence="3 8"/>
<dbReference type="GO" id="GO:0005634">
    <property type="term" value="C:nucleus"/>
    <property type="evidence" value="ECO:0007669"/>
    <property type="project" value="UniProtKB-SubCell"/>
</dbReference>
<dbReference type="GO" id="GO:0006397">
    <property type="term" value="P:mRNA processing"/>
    <property type="evidence" value="ECO:0007669"/>
    <property type="project" value="UniProtKB-KW"/>
</dbReference>
<feature type="binding site" evidence="10">
    <location>
        <position position="168"/>
    </location>
    <ligand>
        <name>substrate</name>
    </ligand>
</feature>
<dbReference type="EMBL" id="OC988886">
    <property type="protein sequence ID" value="CAG4645541.1"/>
    <property type="molecule type" value="Genomic_DNA"/>
</dbReference>
<organism evidence="11">
    <name type="scientific">Lynceus sp. MCZ IZ 141354</name>
    <dbReference type="NCBI Taxonomy" id="1930659"/>
    <lineage>
        <taxon>Eukaryota</taxon>
        <taxon>Metazoa</taxon>
        <taxon>Ecdysozoa</taxon>
        <taxon>Arthropoda</taxon>
        <taxon>Crustacea</taxon>
        <taxon>Branchiopoda</taxon>
        <taxon>Diplostraca</taxon>
        <taxon>Laevicaudata</taxon>
        <taxon>Lynceidae</taxon>
        <taxon>Lynceus</taxon>
    </lineage>
</organism>
<comment type="similarity">
    <text evidence="2 8">Belongs to the HIT family.</text>
</comment>
<feature type="binding site" evidence="10">
    <location>
        <position position="152"/>
    </location>
    <ligand>
        <name>substrate</name>
    </ligand>
</feature>
<dbReference type="GO" id="GO:0000340">
    <property type="term" value="F:RNA 7-methylguanosine cap binding"/>
    <property type="evidence" value="ECO:0007669"/>
    <property type="project" value="UniProtKB-UniRule"/>
</dbReference>
<dbReference type="GO" id="GO:0000932">
    <property type="term" value="C:P-body"/>
    <property type="evidence" value="ECO:0007669"/>
    <property type="project" value="TreeGrafter"/>
</dbReference>
<name>A0A9N6ZFJ5_9CRUS</name>
<dbReference type="GO" id="GO:0140932">
    <property type="term" value="F:5'-(N(7)-methyl 5'-triphosphoguanosine)-[mRNA] diphosphatase activity"/>
    <property type="evidence" value="ECO:0007669"/>
    <property type="project" value="UniProtKB-EC"/>
</dbReference>
<dbReference type="InterPro" id="IPR011145">
    <property type="entry name" value="Scavenger_mRNA_decap_enz_N"/>
</dbReference>
<dbReference type="SUPFAM" id="SSF54197">
    <property type="entry name" value="HIT-like"/>
    <property type="match status" value="1"/>
</dbReference>
<reference evidence="11" key="1">
    <citation type="submission" date="2021-04" db="EMBL/GenBank/DDBJ databases">
        <authorList>
            <person name="Cornetti L."/>
        </authorList>
    </citation>
    <scope>NUCLEOTIDE SEQUENCE</scope>
</reference>
<dbReference type="PIRSF" id="PIRSF028973">
    <property type="entry name" value="Scavenger_mRNA_decap_enz"/>
    <property type="match status" value="1"/>
</dbReference>
<comment type="function">
    <text evidence="8">Decapping scavenger enzyme that catalyzes the cleavage of a residual cap structure following the degradation of mRNAs by the 3'-&gt;5' exosome-mediated mRNA decay pathway.</text>
</comment>
<feature type="active site" description="Nucleophile" evidence="9">
    <location>
        <position position="239"/>
    </location>
</feature>
<comment type="catalytic activity">
    <reaction evidence="7 8">
        <text>a 5'-end (N(7)-methyl 5'-triphosphoguanosine)-ribonucleoside in mRNA + H2O = N(7)-methyl-GMP + a 5'-end diphospho-ribonucleoside in mRNA + 2 H(+)</text>
        <dbReference type="Rhea" id="RHEA:65388"/>
        <dbReference type="Rhea" id="RHEA-COMP:17165"/>
        <dbReference type="Rhea" id="RHEA-COMP:17167"/>
        <dbReference type="ChEBI" id="CHEBI:15377"/>
        <dbReference type="ChEBI" id="CHEBI:15378"/>
        <dbReference type="ChEBI" id="CHEBI:58285"/>
        <dbReference type="ChEBI" id="CHEBI:156461"/>
        <dbReference type="ChEBI" id="CHEBI:167616"/>
        <dbReference type="EC" id="3.6.1.59"/>
    </reaction>
</comment>
<evidence type="ECO:0000256" key="3">
    <source>
        <dbReference type="ARBA" id="ARBA00012520"/>
    </source>
</evidence>
<evidence type="ECO:0000256" key="10">
    <source>
        <dbReference type="PIRSR" id="PIRSR028973-2"/>
    </source>
</evidence>
<evidence type="ECO:0000256" key="5">
    <source>
        <dbReference type="ARBA" id="ARBA00022801"/>
    </source>
</evidence>
<protein>
    <recommendedName>
        <fullName evidence="4 8">m7GpppX diphosphatase</fullName>
        <ecNumber evidence="3 8">3.6.1.59</ecNumber>
    </recommendedName>
</protein>
<evidence type="ECO:0000256" key="1">
    <source>
        <dbReference type="ARBA" id="ARBA00004123"/>
    </source>
</evidence>
<dbReference type="Gene3D" id="3.30.428.10">
    <property type="entry name" value="HIT-like"/>
    <property type="match status" value="1"/>
</dbReference>
<dbReference type="PANTHER" id="PTHR12978">
    <property type="entry name" value="HISTIDINE TRIAD HIT PROTEIN MEMBER"/>
    <property type="match status" value="1"/>
</dbReference>
<gene>
    <name evidence="11" type="primary">EOG090X06NK</name>
</gene>
<evidence type="ECO:0000256" key="4">
    <source>
        <dbReference type="ARBA" id="ARBA00015636"/>
    </source>
</evidence>
<proteinExistence type="inferred from homology"/>
<dbReference type="Pfam" id="PF05652">
    <property type="entry name" value="DcpS"/>
    <property type="match status" value="1"/>
</dbReference>
<dbReference type="PANTHER" id="PTHR12978:SF0">
    <property type="entry name" value="M7GPPPX DIPHOSPHATASE"/>
    <property type="match status" value="1"/>
</dbReference>
<accession>A0A9N6ZFJ5</accession>
<dbReference type="InterPro" id="IPR036265">
    <property type="entry name" value="HIT-like_sf"/>
</dbReference>
<evidence type="ECO:0000256" key="2">
    <source>
        <dbReference type="ARBA" id="ARBA00010208"/>
    </source>
</evidence>
<keyword evidence="5 8" id="KW-0378">Hydrolase</keyword>
<evidence type="ECO:0000256" key="8">
    <source>
        <dbReference type="PIRNR" id="PIRNR028973"/>
    </source>
</evidence>
<evidence type="ECO:0000313" key="11">
    <source>
        <dbReference type="EMBL" id="CAG4645541.1"/>
    </source>
</evidence>
<evidence type="ECO:0000256" key="6">
    <source>
        <dbReference type="ARBA" id="ARBA00023242"/>
    </source>
</evidence>
<dbReference type="AlphaFoldDB" id="A0A9N6ZFJ5"/>
<dbReference type="SUPFAM" id="SSF102860">
    <property type="entry name" value="mRNA decapping enzyme DcpS N-terminal domain"/>
    <property type="match status" value="1"/>
</dbReference>
<dbReference type="Gene3D" id="3.30.200.40">
    <property type="entry name" value="Scavenger mRNA decapping enzyme, N-terminal domain"/>
    <property type="match status" value="1"/>
</dbReference>
<evidence type="ECO:0000256" key="9">
    <source>
        <dbReference type="PIRSR" id="PIRSR028973-1"/>
    </source>
</evidence>